<name>A0ABN1ZAZ9_9MICO</name>
<evidence type="ECO:0000313" key="2">
    <source>
        <dbReference type="EMBL" id="GAA1492747.1"/>
    </source>
</evidence>
<sequence>MKLMIKLAAVAVATGAILTVGAIPAQAVGVGAQTCPGGSAVGHSSTNGGADTNALNCRGALRVEVRQWFTASGGKAYPTPWKSSGNYVLTVKQANPGYPVFKAEHRWLPSVTGAGGAPGIFTS</sequence>
<keyword evidence="3" id="KW-1185">Reference proteome</keyword>
<organism evidence="2 3">
    <name type="scientific">Curtobacterium herbarum</name>
    <dbReference type="NCBI Taxonomy" id="150122"/>
    <lineage>
        <taxon>Bacteria</taxon>
        <taxon>Bacillati</taxon>
        <taxon>Actinomycetota</taxon>
        <taxon>Actinomycetes</taxon>
        <taxon>Micrococcales</taxon>
        <taxon>Microbacteriaceae</taxon>
        <taxon>Curtobacterium</taxon>
    </lineage>
</organism>
<proteinExistence type="predicted"/>
<evidence type="ECO:0000256" key="1">
    <source>
        <dbReference type="SAM" id="SignalP"/>
    </source>
</evidence>
<feature type="signal peptide" evidence="1">
    <location>
        <begin position="1"/>
        <end position="27"/>
    </location>
</feature>
<dbReference type="EMBL" id="BAAAJX010000004">
    <property type="protein sequence ID" value="GAA1492747.1"/>
    <property type="molecule type" value="Genomic_DNA"/>
</dbReference>
<accession>A0ABN1ZAZ9</accession>
<dbReference type="RefSeq" id="WP_204609764.1">
    <property type="nucleotide sequence ID" value="NZ_BAAAJX010000004.1"/>
</dbReference>
<dbReference type="Proteomes" id="UP001501742">
    <property type="component" value="Unassembled WGS sequence"/>
</dbReference>
<gene>
    <name evidence="2" type="ORF">GCM10009627_10930</name>
</gene>
<feature type="chain" id="PRO_5045865313" description="Secreted protein" evidence="1">
    <location>
        <begin position="28"/>
        <end position="123"/>
    </location>
</feature>
<evidence type="ECO:0008006" key="4">
    <source>
        <dbReference type="Google" id="ProtNLM"/>
    </source>
</evidence>
<reference evidence="2 3" key="1">
    <citation type="journal article" date="2019" name="Int. J. Syst. Evol. Microbiol.">
        <title>The Global Catalogue of Microorganisms (GCM) 10K type strain sequencing project: providing services to taxonomists for standard genome sequencing and annotation.</title>
        <authorList>
            <consortium name="The Broad Institute Genomics Platform"/>
            <consortium name="The Broad Institute Genome Sequencing Center for Infectious Disease"/>
            <person name="Wu L."/>
            <person name="Ma J."/>
        </authorList>
    </citation>
    <scope>NUCLEOTIDE SEQUENCE [LARGE SCALE GENOMIC DNA]</scope>
    <source>
        <strain evidence="2 3">JCM 12140</strain>
    </source>
</reference>
<evidence type="ECO:0000313" key="3">
    <source>
        <dbReference type="Proteomes" id="UP001501742"/>
    </source>
</evidence>
<keyword evidence="1" id="KW-0732">Signal</keyword>
<comment type="caution">
    <text evidence="2">The sequence shown here is derived from an EMBL/GenBank/DDBJ whole genome shotgun (WGS) entry which is preliminary data.</text>
</comment>
<protein>
    <recommendedName>
        <fullName evidence="4">Secreted protein</fullName>
    </recommendedName>
</protein>